<keyword evidence="3" id="KW-1185">Reference proteome</keyword>
<protein>
    <recommendedName>
        <fullName evidence="1">Shikimate dehydrogenase substrate binding N-terminal domain-containing protein</fullName>
    </recommendedName>
</protein>
<gene>
    <name evidence="2" type="ORF">MELLADRAFT_35329</name>
</gene>
<sequence length="366" mass="40327">MTILASQLSPFPLSENHVTNAHDIDSGNDERPIISKEYYLFGHPISHSASPHFHNLIWSKLYPDRRYSLCDTANLTHEQIAKKINSDPKFDGAAITMPLKSMVMKIPGVIDRLTPSALATGAVNTIVTESKTGSRVGTNTDTEGIRRALLSQLPSSKIDAFEANTYAGFVIGSGATTRSAVYALSCLNLSPIYLINRDHEETLGVMGQFPHLDLRAILDEEDFEAECTGRFSKPIPIGVGCIPALEPVTDQEKMVYQLARAIFSIPYVPEAKETDDEFIKAPTRPLFLEMAYKPRQTPMLINAQASGWATIEGIQAMIEQGLSQSRMWITGNAEAVTNFDKNSGNRIIPEEIELEARNFVEGLGDL</sequence>
<dbReference type="Gene3D" id="3.40.50.720">
    <property type="entry name" value="NAD(P)-binding Rossmann-like Domain"/>
    <property type="match status" value="1"/>
</dbReference>
<organism evidence="3">
    <name type="scientific">Melampsora larici-populina (strain 98AG31 / pathotype 3-4-7)</name>
    <name type="common">Poplar leaf rust fungus</name>
    <dbReference type="NCBI Taxonomy" id="747676"/>
    <lineage>
        <taxon>Eukaryota</taxon>
        <taxon>Fungi</taxon>
        <taxon>Dikarya</taxon>
        <taxon>Basidiomycota</taxon>
        <taxon>Pucciniomycotina</taxon>
        <taxon>Pucciniomycetes</taxon>
        <taxon>Pucciniales</taxon>
        <taxon>Melampsoraceae</taxon>
        <taxon>Melampsora</taxon>
    </lineage>
</organism>
<dbReference type="InterPro" id="IPR036291">
    <property type="entry name" value="NAD(P)-bd_dom_sf"/>
</dbReference>
<dbReference type="GeneID" id="18927459"/>
<dbReference type="Gene3D" id="3.40.50.10860">
    <property type="entry name" value="Leucine Dehydrogenase, chain A, domain 1"/>
    <property type="match status" value="1"/>
</dbReference>
<dbReference type="InterPro" id="IPR046346">
    <property type="entry name" value="Aminoacid_DH-like_N_sf"/>
</dbReference>
<evidence type="ECO:0000259" key="1">
    <source>
        <dbReference type="Pfam" id="PF08501"/>
    </source>
</evidence>
<accession>F4RIX5</accession>
<feature type="domain" description="Shikimate dehydrogenase substrate binding N-terminal" evidence="1">
    <location>
        <begin position="40"/>
        <end position="126"/>
    </location>
</feature>
<dbReference type="Proteomes" id="UP000001072">
    <property type="component" value="Unassembled WGS sequence"/>
</dbReference>
<evidence type="ECO:0000313" key="2">
    <source>
        <dbReference type="EMBL" id="EGG07639.1"/>
    </source>
</evidence>
<dbReference type="AlphaFoldDB" id="F4RIX5"/>
<dbReference type="STRING" id="747676.F4RIX5"/>
<dbReference type="InParanoid" id="F4RIX5"/>
<evidence type="ECO:0000313" key="3">
    <source>
        <dbReference type="Proteomes" id="UP000001072"/>
    </source>
</evidence>
<reference evidence="3" key="1">
    <citation type="journal article" date="2011" name="Proc. Natl. Acad. Sci. U.S.A.">
        <title>Obligate biotrophy features unraveled by the genomic analysis of rust fungi.</title>
        <authorList>
            <person name="Duplessis S."/>
            <person name="Cuomo C.A."/>
            <person name="Lin Y.-C."/>
            <person name="Aerts A."/>
            <person name="Tisserant E."/>
            <person name="Veneault-Fourrey C."/>
            <person name="Joly D.L."/>
            <person name="Hacquard S."/>
            <person name="Amselem J."/>
            <person name="Cantarel B.L."/>
            <person name="Chiu R."/>
            <person name="Coutinho P.M."/>
            <person name="Feau N."/>
            <person name="Field M."/>
            <person name="Frey P."/>
            <person name="Gelhaye E."/>
            <person name="Goldberg J."/>
            <person name="Grabherr M.G."/>
            <person name="Kodira C.D."/>
            <person name="Kohler A."/>
            <person name="Kuees U."/>
            <person name="Lindquist E.A."/>
            <person name="Lucas S.M."/>
            <person name="Mago R."/>
            <person name="Mauceli E."/>
            <person name="Morin E."/>
            <person name="Murat C."/>
            <person name="Pangilinan J.L."/>
            <person name="Park R."/>
            <person name="Pearson M."/>
            <person name="Quesneville H."/>
            <person name="Rouhier N."/>
            <person name="Sakthikumar S."/>
            <person name="Salamov A.A."/>
            <person name="Schmutz J."/>
            <person name="Selles B."/>
            <person name="Shapiro H."/>
            <person name="Tanguay P."/>
            <person name="Tuskan G.A."/>
            <person name="Henrissat B."/>
            <person name="Van de Peer Y."/>
            <person name="Rouze P."/>
            <person name="Ellis J.G."/>
            <person name="Dodds P.N."/>
            <person name="Schein J.E."/>
            <person name="Zhong S."/>
            <person name="Hamelin R.C."/>
            <person name="Grigoriev I.V."/>
            <person name="Szabo L.J."/>
            <person name="Martin F."/>
        </authorList>
    </citation>
    <scope>NUCLEOTIDE SEQUENCE [LARGE SCALE GENOMIC DNA]</scope>
    <source>
        <strain evidence="3">98AG31 / pathotype 3-4-7</strain>
    </source>
</reference>
<dbReference type="PANTHER" id="PTHR21089">
    <property type="entry name" value="SHIKIMATE DEHYDROGENASE"/>
    <property type="match status" value="1"/>
</dbReference>
<dbReference type="GO" id="GO:0004764">
    <property type="term" value="F:shikimate 3-dehydrogenase (NADP+) activity"/>
    <property type="evidence" value="ECO:0007669"/>
    <property type="project" value="InterPro"/>
</dbReference>
<dbReference type="GO" id="GO:0009423">
    <property type="term" value="P:chorismate biosynthetic process"/>
    <property type="evidence" value="ECO:0007669"/>
    <property type="project" value="TreeGrafter"/>
</dbReference>
<proteinExistence type="predicted"/>
<name>F4RIX5_MELLP</name>
<dbReference type="EMBL" id="GL883103">
    <property type="protein sequence ID" value="EGG07639.1"/>
    <property type="molecule type" value="Genomic_DNA"/>
</dbReference>
<dbReference type="InterPro" id="IPR013708">
    <property type="entry name" value="Shikimate_DH-bd_N"/>
</dbReference>
<dbReference type="SUPFAM" id="SSF51735">
    <property type="entry name" value="NAD(P)-binding Rossmann-fold domains"/>
    <property type="match status" value="1"/>
</dbReference>
<dbReference type="OrthoDB" id="204377at2759"/>
<dbReference type="KEGG" id="mlr:MELLADRAFT_35329"/>
<dbReference type="Pfam" id="PF08501">
    <property type="entry name" value="Shikimate_dh_N"/>
    <property type="match status" value="1"/>
</dbReference>
<dbReference type="PANTHER" id="PTHR21089:SF1">
    <property type="entry name" value="BIFUNCTIONAL 3-DEHYDROQUINATE DEHYDRATASE_SHIKIMATE DEHYDROGENASE, CHLOROPLASTIC"/>
    <property type="match status" value="1"/>
</dbReference>
<dbReference type="VEuPathDB" id="FungiDB:MELLADRAFT_35329"/>
<dbReference type="InterPro" id="IPR022893">
    <property type="entry name" value="Shikimate_DH_fam"/>
</dbReference>
<dbReference type="GO" id="GO:0019632">
    <property type="term" value="P:shikimate metabolic process"/>
    <property type="evidence" value="ECO:0007669"/>
    <property type="project" value="TreeGrafter"/>
</dbReference>
<dbReference type="HOGENOM" id="CLU_044063_1_0_1"/>
<dbReference type="SUPFAM" id="SSF53223">
    <property type="entry name" value="Aminoacid dehydrogenase-like, N-terminal domain"/>
    <property type="match status" value="1"/>
</dbReference>
<dbReference type="RefSeq" id="XP_007408971.1">
    <property type="nucleotide sequence ID" value="XM_007408909.1"/>
</dbReference>
<dbReference type="eggNOG" id="KOG0692">
    <property type="taxonomic scope" value="Eukaryota"/>
</dbReference>